<dbReference type="InterPro" id="IPR002161">
    <property type="entry name" value="PdxT/SNO"/>
</dbReference>
<comment type="caution">
    <text evidence="9">The sequence shown here is derived from an EMBL/GenBank/DDBJ whole genome shotgun (WGS) entry which is preliminary data.</text>
</comment>
<dbReference type="PANTHER" id="PTHR31559">
    <property type="entry name" value="PYRIDOXAL 5'-PHOSPHATE SYNTHASE SUBUNIT SNO"/>
    <property type="match status" value="1"/>
</dbReference>
<comment type="subunit">
    <text evidence="6">In the presence of PdxS, forms a dodecamer of heterodimers. Only shows activity in the heterodimer.</text>
</comment>
<dbReference type="EMBL" id="MFLD01000043">
    <property type="protein sequence ID" value="OGG58210.1"/>
    <property type="molecule type" value="Genomic_DNA"/>
</dbReference>
<dbReference type="NCBIfam" id="TIGR03800">
    <property type="entry name" value="PLP_synth_Pdx2"/>
    <property type="match status" value="1"/>
</dbReference>
<accession>A0A1F6DA34</accession>
<dbReference type="SUPFAM" id="SSF52317">
    <property type="entry name" value="Class I glutamine amidotransferase-like"/>
    <property type="match status" value="1"/>
</dbReference>
<dbReference type="GO" id="GO:1903600">
    <property type="term" value="C:glutaminase complex"/>
    <property type="evidence" value="ECO:0007669"/>
    <property type="project" value="TreeGrafter"/>
</dbReference>
<dbReference type="UniPathway" id="UPA00245"/>
<dbReference type="Pfam" id="PF01174">
    <property type="entry name" value="SNO"/>
    <property type="match status" value="1"/>
</dbReference>
<comment type="similarity">
    <text evidence="1 6">Belongs to the glutaminase PdxT/SNO family.</text>
</comment>
<dbReference type="PROSITE" id="PS51130">
    <property type="entry name" value="PDXT_SNO_2"/>
    <property type="match status" value="1"/>
</dbReference>
<dbReference type="GO" id="GO:0042823">
    <property type="term" value="P:pyridoxal phosphate biosynthetic process"/>
    <property type="evidence" value="ECO:0007669"/>
    <property type="project" value="UniProtKB-UniRule"/>
</dbReference>
<dbReference type="GO" id="GO:0004359">
    <property type="term" value="F:glutaminase activity"/>
    <property type="evidence" value="ECO:0007669"/>
    <property type="project" value="UniProtKB-UniRule"/>
</dbReference>
<evidence type="ECO:0000256" key="5">
    <source>
        <dbReference type="ARBA" id="ARBA00049534"/>
    </source>
</evidence>
<dbReference type="GO" id="GO:0036381">
    <property type="term" value="F:pyridoxal 5'-phosphate synthase (glutamine hydrolysing) activity"/>
    <property type="evidence" value="ECO:0007669"/>
    <property type="project" value="UniProtKB-UniRule"/>
</dbReference>
<evidence type="ECO:0000313" key="9">
    <source>
        <dbReference type="EMBL" id="OGG58210.1"/>
    </source>
</evidence>
<gene>
    <name evidence="6" type="primary">pdxT</name>
    <name evidence="9" type="ORF">A3C86_03635</name>
</gene>
<dbReference type="Gene3D" id="3.40.50.880">
    <property type="match status" value="1"/>
</dbReference>
<evidence type="ECO:0000256" key="8">
    <source>
        <dbReference type="PIRSR" id="PIRSR005639-2"/>
    </source>
</evidence>
<keyword evidence="2 6" id="KW-0378">Hydrolase</keyword>
<dbReference type="GO" id="GO:0008614">
    <property type="term" value="P:pyridoxine metabolic process"/>
    <property type="evidence" value="ECO:0007669"/>
    <property type="project" value="TreeGrafter"/>
</dbReference>
<dbReference type="CDD" id="cd01749">
    <property type="entry name" value="GATase1_PB"/>
    <property type="match status" value="1"/>
</dbReference>
<protein>
    <recommendedName>
        <fullName evidence="6">Pyridoxal 5'-phosphate synthase subunit PdxT</fullName>
        <ecNumber evidence="6">4.3.3.6</ecNumber>
    </recommendedName>
    <alternativeName>
        <fullName evidence="6">Pdx2</fullName>
    </alternativeName>
    <alternativeName>
        <fullName evidence="6">Pyridoxal 5'-phosphate synthase glutaminase subunit</fullName>
        <ecNumber evidence="6">3.5.1.2</ecNumber>
    </alternativeName>
</protein>
<dbReference type="PROSITE" id="PS01236">
    <property type="entry name" value="PDXT_SNO_1"/>
    <property type="match status" value="1"/>
</dbReference>
<dbReference type="AlphaFoldDB" id="A0A1F6DA34"/>
<keyword evidence="4 6" id="KW-0456">Lyase</keyword>
<comment type="function">
    <text evidence="6">Catalyzes the hydrolysis of glutamine to glutamate and ammonia as part of the biosynthesis of pyridoxal 5'-phosphate. The resulting ammonia molecule is channeled to the active site of PdxS.</text>
</comment>
<evidence type="ECO:0000313" key="10">
    <source>
        <dbReference type="Proteomes" id="UP000178042"/>
    </source>
</evidence>
<feature type="active site" description="Charge relay system" evidence="6 7">
    <location>
        <position position="181"/>
    </location>
</feature>
<feature type="active site" description="Charge relay system" evidence="6 7">
    <location>
        <position position="179"/>
    </location>
</feature>
<dbReference type="EC" id="4.3.3.6" evidence="6"/>
<dbReference type="PANTHER" id="PTHR31559:SF0">
    <property type="entry name" value="PYRIDOXAL 5'-PHOSPHATE SYNTHASE SUBUNIT SNO1-RELATED"/>
    <property type="match status" value="1"/>
</dbReference>
<evidence type="ECO:0000256" key="7">
    <source>
        <dbReference type="PIRSR" id="PIRSR005639-1"/>
    </source>
</evidence>
<feature type="binding site" evidence="6 8">
    <location>
        <begin position="139"/>
        <end position="140"/>
    </location>
    <ligand>
        <name>L-glutamine</name>
        <dbReference type="ChEBI" id="CHEBI:58359"/>
    </ligand>
</feature>
<keyword evidence="3 6" id="KW-0315">Glutamine amidotransferase</keyword>
<comment type="pathway">
    <text evidence="6">Cofactor biosynthesis; pyridoxal 5'-phosphate biosynthesis.</text>
</comment>
<dbReference type="Proteomes" id="UP000178042">
    <property type="component" value="Unassembled WGS sequence"/>
</dbReference>
<organism evidence="9 10">
    <name type="scientific">Candidatus Kaiserbacteria bacterium RIFCSPHIGHO2_02_FULL_49_16</name>
    <dbReference type="NCBI Taxonomy" id="1798490"/>
    <lineage>
        <taxon>Bacteria</taxon>
        <taxon>Candidatus Kaiseribacteriota</taxon>
    </lineage>
</organism>
<comment type="catalytic activity">
    <reaction evidence="5 6">
        <text>L-glutamine + H2O = L-glutamate + NH4(+)</text>
        <dbReference type="Rhea" id="RHEA:15889"/>
        <dbReference type="ChEBI" id="CHEBI:15377"/>
        <dbReference type="ChEBI" id="CHEBI:28938"/>
        <dbReference type="ChEBI" id="CHEBI:29985"/>
        <dbReference type="ChEBI" id="CHEBI:58359"/>
        <dbReference type="EC" id="3.5.1.2"/>
    </reaction>
</comment>
<evidence type="ECO:0000256" key="1">
    <source>
        <dbReference type="ARBA" id="ARBA00008345"/>
    </source>
</evidence>
<reference evidence="9 10" key="1">
    <citation type="journal article" date="2016" name="Nat. Commun.">
        <title>Thousands of microbial genomes shed light on interconnected biogeochemical processes in an aquifer system.</title>
        <authorList>
            <person name="Anantharaman K."/>
            <person name="Brown C.T."/>
            <person name="Hug L.A."/>
            <person name="Sharon I."/>
            <person name="Castelle C.J."/>
            <person name="Probst A.J."/>
            <person name="Thomas B.C."/>
            <person name="Singh A."/>
            <person name="Wilkins M.J."/>
            <person name="Karaoz U."/>
            <person name="Brodie E.L."/>
            <person name="Williams K.H."/>
            <person name="Hubbard S.S."/>
            <person name="Banfield J.F."/>
        </authorList>
    </citation>
    <scope>NUCLEOTIDE SEQUENCE [LARGE SCALE GENOMIC DNA]</scope>
</reference>
<dbReference type="InterPro" id="IPR021196">
    <property type="entry name" value="PdxT/SNO_CS"/>
</dbReference>
<feature type="binding site" evidence="6 8">
    <location>
        <position position="113"/>
    </location>
    <ligand>
        <name>L-glutamine</name>
        <dbReference type="ChEBI" id="CHEBI:58359"/>
    </ligand>
</feature>
<feature type="active site" description="Nucleophile" evidence="6 7">
    <location>
        <position position="84"/>
    </location>
</feature>
<dbReference type="PROSITE" id="PS51273">
    <property type="entry name" value="GATASE_TYPE_1"/>
    <property type="match status" value="1"/>
</dbReference>
<evidence type="ECO:0000256" key="6">
    <source>
        <dbReference type="HAMAP-Rule" id="MF_01615"/>
    </source>
</evidence>
<evidence type="ECO:0000256" key="3">
    <source>
        <dbReference type="ARBA" id="ARBA00022962"/>
    </source>
</evidence>
<dbReference type="GO" id="GO:0005829">
    <property type="term" value="C:cytosol"/>
    <property type="evidence" value="ECO:0007669"/>
    <property type="project" value="TreeGrafter"/>
</dbReference>
<dbReference type="EC" id="3.5.1.2" evidence="6"/>
<evidence type="ECO:0000256" key="4">
    <source>
        <dbReference type="ARBA" id="ARBA00023239"/>
    </source>
</evidence>
<dbReference type="HAMAP" id="MF_01615">
    <property type="entry name" value="PdxT"/>
    <property type="match status" value="1"/>
</dbReference>
<dbReference type="GO" id="GO:0006543">
    <property type="term" value="P:L-glutamine catabolic process"/>
    <property type="evidence" value="ECO:0007669"/>
    <property type="project" value="UniProtKB-UniRule"/>
</dbReference>
<sequence>MNKKFTVGVLAFQGDVSEHIEAVKDAAKKLRKDVDVVAVREKKDLAGLNGLILPGGESTTFYKLCQREGIFGEIKKIRNILGTCAGAIMLSKNARNKTKDQETLELMDIEVARNAYGRQNESFEAEIKTSLGEMHAFFIRAPKITRVGKNVKVLAKYNGEIIACEEESKGKYYLALAFHPELTTTLFHEHFLRRIFAAPRP</sequence>
<name>A0A1F6DA34_9BACT</name>
<dbReference type="InterPro" id="IPR029062">
    <property type="entry name" value="Class_I_gatase-like"/>
</dbReference>
<proteinExistence type="inferred from homology"/>
<comment type="catalytic activity">
    <reaction evidence="6">
        <text>aldehydo-D-ribose 5-phosphate + D-glyceraldehyde 3-phosphate + L-glutamine = pyridoxal 5'-phosphate + L-glutamate + phosphate + 3 H2O + H(+)</text>
        <dbReference type="Rhea" id="RHEA:31507"/>
        <dbReference type="ChEBI" id="CHEBI:15377"/>
        <dbReference type="ChEBI" id="CHEBI:15378"/>
        <dbReference type="ChEBI" id="CHEBI:29985"/>
        <dbReference type="ChEBI" id="CHEBI:43474"/>
        <dbReference type="ChEBI" id="CHEBI:58273"/>
        <dbReference type="ChEBI" id="CHEBI:58359"/>
        <dbReference type="ChEBI" id="CHEBI:59776"/>
        <dbReference type="ChEBI" id="CHEBI:597326"/>
        <dbReference type="EC" id="4.3.3.6"/>
    </reaction>
</comment>
<keyword evidence="6" id="KW-0663">Pyridoxal phosphate</keyword>
<evidence type="ECO:0000256" key="2">
    <source>
        <dbReference type="ARBA" id="ARBA00022801"/>
    </source>
</evidence>
<dbReference type="PIRSF" id="PIRSF005639">
    <property type="entry name" value="Glut_amidoT_SNO"/>
    <property type="match status" value="1"/>
</dbReference>
<feature type="binding site" evidence="6 8">
    <location>
        <begin position="56"/>
        <end position="58"/>
    </location>
    <ligand>
        <name>L-glutamine</name>
        <dbReference type="ChEBI" id="CHEBI:58359"/>
    </ligand>
</feature>